<keyword evidence="2" id="KW-1185">Reference proteome</keyword>
<evidence type="ECO:0008006" key="3">
    <source>
        <dbReference type="Google" id="ProtNLM"/>
    </source>
</evidence>
<name>A0A8J6ZS11_DESMC</name>
<dbReference type="EMBL" id="JADEXS010000179">
    <property type="protein sequence ID" value="MBE9023646.1"/>
    <property type="molecule type" value="Genomic_DNA"/>
</dbReference>
<gene>
    <name evidence="1" type="ORF">IQ276_14765</name>
</gene>
<organism evidence="1 2">
    <name type="scientific">Desmonostoc muscorum LEGE 12446</name>
    <dbReference type="NCBI Taxonomy" id="1828758"/>
    <lineage>
        <taxon>Bacteria</taxon>
        <taxon>Bacillati</taxon>
        <taxon>Cyanobacteriota</taxon>
        <taxon>Cyanophyceae</taxon>
        <taxon>Nostocales</taxon>
        <taxon>Nostocaceae</taxon>
        <taxon>Desmonostoc</taxon>
    </lineage>
</organism>
<sequence>MENQRRRTLDELVTRYELEPYLCDIYVEGRTDKLLIEWFLDHKEHQDFAVYEIDTVEIPAQLLFQLGLKDNNRSRVIALALYIYDKFSETSLHITCIADKDFDWIFSKEYQCDLLLFTDYSCLEMYLFNEVVLDKCLRLGLRLSQPKAREVLNQVSRVLEDLFLIRATNEALELNMTWLEKFGDCCKLDKNNNQIQFEFKSFITKYLNSNNKRSQESKFITKLEELRAKELIDIRYKIHGHDFTELLYWYIRPYLRKEIKSSYNSEILAGNLLTCIDAEKLSQEGLFQRLLARIDR</sequence>
<comment type="caution">
    <text evidence="1">The sequence shown here is derived from an EMBL/GenBank/DDBJ whole genome shotgun (WGS) entry which is preliminary data.</text>
</comment>
<dbReference type="AlphaFoldDB" id="A0A8J6ZS11"/>
<accession>A0A8J6ZS11</accession>
<proteinExistence type="predicted"/>
<evidence type="ECO:0000313" key="2">
    <source>
        <dbReference type="Proteomes" id="UP000622533"/>
    </source>
</evidence>
<dbReference type="Proteomes" id="UP000622533">
    <property type="component" value="Unassembled WGS sequence"/>
</dbReference>
<dbReference type="RefSeq" id="WP_193917431.1">
    <property type="nucleotide sequence ID" value="NZ_JADEXS020000001.1"/>
</dbReference>
<reference evidence="1" key="1">
    <citation type="submission" date="2020-10" db="EMBL/GenBank/DDBJ databases">
        <authorList>
            <person name="Castelo-Branco R."/>
            <person name="Eusebio N."/>
            <person name="Adriana R."/>
            <person name="Vieira A."/>
            <person name="Brugerolle De Fraissinette N."/>
            <person name="Rezende De Castro R."/>
            <person name="Schneider M.P."/>
            <person name="Vasconcelos V."/>
            <person name="Leao P.N."/>
        </authorList>
    </citation>
    <scope>NUCLEOTIDE SEQUENCE</scope>
    <source>
        <strain evidence="1">LEGE 12446</strain>
    </source>
</reference>
<protein>
    <recommendedName>
        <fullName evidence="3">DUF4435 domain-containing protein</fullName>
    </recommendedName>
</protein>
<evidence type="ECO:0000313" key="1">
    <source>
        <dbReference type="EMBL" id="MBE9023646.1"/>
    </source>
</evidence>